<sequence length="1359" mass="145792">MKKLYSYLSMGIMFLLSATLSAQVLLPENFEGTGAMQPVPPGWVFISSTAFESTNVTPCEGNRSVRVAISSTNANPSLRSAIQTATGDDIEISFDYKLINNPGGGATPAGFGTFDLQYTVNADATTPTYTTYAVINGSNHVPSTNCATLTHTIPAASVPAGSRFAWRIRANWASGTYFLYVDDFLAVEQVDCIAPIYLEADNITFDEADISWTDLAGATQWEIAYGVTGFPNPNTFPPGPPFSIVTGTTTNPTTLQNLIDGTVYDVYVRAICTPGAPPVASNWSGPITFQTVAIGTDCDAPITITSLPYNQTDVDTATYGNDYTGNPGNGCVGANYLQGFDVVYKYTPTSDDYLNIAISDITGENNVGVFLYTSCANIGTNCYEGSTTTTGDDFDFDVFVTGGQDYFIVVSTAGANTTTEYTIDIEGFDCATFPVPDGQSTYEFFNQQLSAFDNTNQGVEPTNDFADLNWYENNNGVPGALIPNTAAITLTNGAVYFVNQSLGTCQGPFMMVTFNEFDCLGQLAILTTDPGDEICGEGTTTLSATGNSDNLFWYTSASGGEPVGTGNTFETPNINETTSFWVSEAFVGEGNLTGQANPGPTTISTSTLNNYGVIVNAVTDFTLVNVQVFSTAGGGTTTVVLKDIGGTQPDQQATFSIPSGSTASPTPVTLTLNFELTSGSSYRLLKSVGPALVYTTAANSSFPYAVGNVGEVTSGSTSTGTSTSYYYFYNWTVIEDQPLCESPRTEVIAVVNEIFDVQATSTSPTVCVGQNATLNATSTDMDYDYTWTWNDPSGAPQTATGDQIQPTILQTTTFTVTGFNPITGCTSPPDTVEVTAIGAGDIPVTPQTVETCTGNIIELIAGGVYNDFNDMNTGWTTVNNSTGPDNPAGAGWKLVNSPYSPVGGIMSNDDSQFYISISDEVGPGGAVDTELISPPLNLVGVQSATLTFYHLYDYLETKPTQGRVEISENNGSWVTLKTYSSDVGTPAVTPKNFAFETIDLANYTGSANVRIRFRYTGQWSWWWAVDEVNITRSYTNGTITWNSTNDLFVDPNATLPYTGAATDKVYFKSDVPGTFTYNVELDIFGCSAPVTNQVVITVEETLAPTGPSNQTYSFGQTLSNLDVTGQNLKYYILEDGEYVQISPNFLLRHNTTYYITQTQNGCESEFLEVTVELDCPAPTDVDVNVELGSDGATASAVVTWNDPAVTTSVQGYLIEITDSEGTIVYSETVSGTANFEIIQGLELNESFDLIIYSVCDPEIPVYSEVESLEFDTNGILNTNDFSFNGFSYYPNPTNGIVTFKNSLPMQRLEVFSVTGQKIFEINNIDNTETELDYTSLASGVYFTVVTVGESVEVVRIIKE</sequence>
<dbReference type="SUPFAM" id="SSF49265">
    <property type="entry name" value="Fibronectin type III"/>
    <property type="match status" value="2"/>
</dbReference>
<name>A0ABS5S624_9FLAO</name>
<dbReference type="InterPro" id="IPR013783">
    <property type="entry name" value="Ig-like_fold"/>
</dbReference>
<accession>A0ABS5S624</accession>
<comment type="caution">
    <text evidence="4">The sequence shown here is derived from an EMBL/GenBank/DDBJ whole genome shotgun (WGS) entry which is preliminary data.</text>
</comment>
<feature type="signal peptide" evidence="2">
    <location>
        <begin position="1"/>
        <end position="22"/>
    </location>
</feature>
<reference evidence="4 5" key="1">
    <citation type="submission" date="2021-05" db="EMBL/GenBank/DDBJ databases">
        <title>Aequorivita echinoideorum JCM 30378 genome.</title>
        <authorList>
            <person name="Zhang H."/>
            <person name="Li C."/>
        </authorList>
    </citation>
    <scope>NUCLEOTIDE SEQUENCE [LARGE SCALE GENOMIC DNA]</scope>
    <source>
        <strain evidence="4 5">JCM30378</strain>
    </source>
</reference>
<dbReference type="Gene3D" id="2.60.40.10">
    <property type="entry name" value="Immunoglobulins"/>
    <property type="match status" value="1"/>
</dbReference>
<evidence type="ECO:0000259" key="3">
    <source>
        <dbReference type="PROSITE" id="PS50853"/>
    </source>
</evidence>
<protein>
    <submittedName>
        <fullName evidence="4">T9SS type A sorting domain-containing protein</fullName>
    </submittedName>
</protein>
<gene>
    <name evidence="4" type="ORF">KIV10_03665</name>
</gene>
<dbReference type="Proteomes" id="UP001297092">
    <property type="component" value="Unassembled WGS sequence"/>
</dbReference>
<dbReference type="InterPro" id="IPR003961">
    <property type="entry name" value="FN3_dom"/>
</dbReference>
<keyword evidence="1 2" id="KW-0732">Signal</keyword>
<evidence type="ECO:0000256" key="1">
    <source>
        <dbReference type="ARBA" id="ARBA00022729"/>
    </source>
</evidence>
<organism evidence="4 5">
    <name type="scientific">Aequorivita echinoideorum</name>
    <dbReference type="NCBI Taxonomy" id="1549647"/>
    <lineage>
        <taxon>Bacteria</taxon>
        <taxon>Pseudomonadati</taxon>
        <taxon>Bacteroidota</taxon>
        <taxon>Flavobacteriia</taxon>
        <taxon>Flavobacteriales</taxon>
        <taxon>Flavobacteriaceae</taxon>
        <taxon>Aequorivita</taxon>
    </lineage>
</organism>
<proteinExistence type="predicted"/>
<dbReference type="NCBIfam" id="TIGR04183">
    <property type="entry name" value="Por_Secre_tail"/>
    <property type="match status" value="1"/>
</dbReference>
<dbReference type="InterPro" id="IPR026444">
    <property type="entry name" value="Secre_tail"/>
</dbReference>
<dbReference type="InterPro" id="IPR044023">
    <property type="entry name" value="Ig_7"/>
</dbReference>
<dbReference type="EMBL" id="JAHCTB010000002">
    <property type="protein sequence ID" value="MBT0607270.1"/>
    <property type="molecule type" value="Genomic_DNA"/>
</dbReference>
<feature type="chain" id="PRO_5047212541" evidence="2">
    <location>
        <begin position="23"/>
        <end position="1359"/>
    </location>
</feature>
<dbReference type="RefSeq" id="WP_214112155.1">
    <property type="nucleotide sequence ID" value="NZ_JAHCTB010000002.1"/>
</dbReference>
<dbReference type="PROSITE" id="PS50853">
    <property type="entry name" value="FN3"/>
    <property type="match status" value="1"/>
</dbReference>
<dbReference type="InterPro" id="IPR036116">
    <property type="entry name" value="FN3_sf"/>
</dbReference>
<evidence type="ECO:0000256" key="2">
    <source>
        <dbReference type="SAM" id="SignalP"/>
    </source>
</evidence>
<dbReference type="Pfam" id="PF18962">
    <property type="entry name" value="Por_Secre_tail"/>
    <property type="match status" value="1"/>
</dbReference>
<keyword evidence="5" id="KW-1185">Reference proteome</keyword>
<evidence type="ECO:0000313" key="5">
    <source>
        <dbReference type="Proteomes" id="UP001297092"/>
    </source>
</evidence>
<dbReference type="Pfam" id="PF19081">
    <property type="entry name" value="Ig_7"/>
    <property type="match status" value="1"/>
</dbReference>
<feature type="domain" description="Fibronectin type-III" evidence="3">
    <location>
        <begin position="194"/>
        <end position="294"/>
    </location>
</feature>
<evidence type="ECO:0000313" key="4">
    <source>
        <dbReference type="EMBL" id="MBT0607270.1"/>
    </source>
</evidence>